<dbReference type="GeneID" id="9687690"/>
<evidence type="ECO:0000313" key="3">
    <source>
        <dbReference type="Proteomes" id="UP000001876"/>
    </source>
</evidence>
<proteinExistence type="predicted"/>
<keyword evidence="3" id="KW-1185">Reference proteome</keyword>
<dbReference type="EMBL" id="GG663745">
    <property type="protein sequence ID" value="EEH53963.1"/>
    <property type="molecule type" value="Genomic_DNA"/>
</dbReference>
<accession>C1N291</accession>
<protein>
    <submittedName>
        <fullName evidence="2">Predicted protein</fullName>
    </submittedName>
</protein>
<feature type="region of interest" description="Disordered" evidence="1">
    <location>
        <begin position="1"/>
        <end position="88"/>
    </location>
</feature>
<organism evidence="3">
    <name type="scientific">Micromonas pusilla (strain CCMP1545)</name>
    <name type="common">Picoplanktonic green alga</name>
    <dbReference type="NCBI Taxonomy" id="564608"/>
    <lineage>
        <taxon>Eukaryota</taxon>
        <taxon>Viridiplantae</taxon>
        <taxon>Chlorophyta</taxon>
        <taxon>Mamiellophyceae</taxon>
        <taxon>Mamiellales</taxon>
        <taxon>Mamiellaceae</taxon>
        <taxon>Micromonas</taxon>
    </lineage>
</organism>
<feature type="compositionally biased region" description="Basic and acidic residues" evidence="1">
    <location>
        <begin position="157"/>
        <end position="172"/>
    </location>
</feature>
<name>C1N291_MICPC</name>
<feature type="compositionally biased region" description="Acidic residues" evidence="1">
    <location>
        <begin position="44"/>
        <end position="64"/>
    </location>
</feature>
<dbReference type="AlphaFoldDB" id="C1N291"/>
<feature type="region of interest" description="Disordered" evidence="1">
    <location>
        <begin position="156"/>
        <end position="177"/>
    </location>
</feature>
<dbReference type="KEGG" id="mpp:MICPUCDRAFT_51894"/>
<sequence length="192" mass="21535">MHADDAPLETLENPGSLELDVDAAGRAASAKRRRARATTSKETNDDDDDDDDDASGSESSDDDVPLSLLPGAVSFDTKDGRAPKPVSTRWRRLRPSDGLAIARIPQLLVSYDFLLAKHRERRDPRVPVTHVNHWQRLTTAQCDVMLEHARRLASTSQREKREAVKREGKYKESPLNSHWFPYDRVGVVNADP</sequence>
<dbReference type="RefSeq" id="XP_003062251.1">
    <property type="nucleotide sequence ID" value="XM_003062205.1"/>
</dbReference>
<evidence type="ECO:0000313" key="2">
    <source>
        <dbReference type="EMBL" id="EEH53963.1"/>
    </source>
</evidence>
<gene>
    <name evidence="2" type="ORF">MICPUCDRAFT_51894</name>
</gene>
<reference evidence="2 3" key="1">
    <citation type="journal article" date="2009" name="Science">
        <title>Green evolution and dynamic adaptations revealed by genomes of the marine picoeukaryotes Micromonas.</title>
        <authorList>
            <person name="Worden A.Z."/>
            <person name="Lee J.H."/>
            <person name="Mock T."/>
            <person name="Rouze P."/>
            <person name="Simmons M.P."/>
            <person name="Aerts A.L."/>
            <person name="Allen A.E."/>
            <person name="Cuvelier M.L."/>
            <person name="Derelle E."/>
            <person name="Everett M.V."/>
            <person name="Foulon E."/>
            <person name="Grimwood J."/>
            <person name="Gundlach H."/>
            <person name="Henrissat B."/>
            <person name="Napoli C."/>
            <person name="McDonald S.M."/>
            <person name="Parker M.S."/>
            <person name="Rombauts S."/>
            <person name="Salamov A."/>
            <person name="Von Dassow P."/>
            <person name="Badger J.H."/>
            <person name="Coutinho P.M."/>
            <person name="Demir E."/>
            <person name="Dubchak I."/>
            <person name="Gentemann C."/>
            <person name="Eikrem W."/>
            <person name="Gready J.E."/>
            <person name="John U."/>
            <person name="Lanier W."/>
            <person name="Lindquist E.A."/>
            <person name="Lucas S."/>
            <person name="Mayer K.F."/>
            <person name="Moreau H."/>
            <person name="Not F."/>
            <person name="Otillar R."/>
            <person name="Panaud O."/>
            <person name="Pangilinan J."/>
            <person name="Paulsen I."/>
            <person name="Piegu B."/>
            <person name="Poliakov A."/>
            <person name="Robbens S."/>
            <person name="Schmutz J."/>
            <person name="Toulza E."/>
            <person name="Wyss T."/>
            <person name="Zelensky A."/>
            <person name="Zhou K."/>
            <person name="Armbrust E.V."/>
            <person name="Bhattacharya D."/>
            <person name="Goodenough U.W."/>
            <person name="Van de Peer Y."/>
            <person name="Grigoriev I.V."/>
        </authorList>
    </citation>
    <scope>NUCLEOTIDE SEQUENCE [LARGE SCALE GENOMIC DNA]</scope>
    <source>
        <strain evidence="2 3">CCMP1545</strain>
    </source>
</reference>
<dbReference type="Proteomes" id="UP000001876">
    <property type="component" value="Unassembled WGS sequence"/>
</dbReference>
<evidence type="ECO:0000256" key="1">
    <source>
        <dbReference type="SAM" id="MobiDB-lite"/>
    </source>
</evidence>